<keyword evidence="8 12" id="KW-0653">Protein transport</keyword>
<accession>A0A923HG55</accession>
<evidence type="ECO:0000256" key="12">
    <source>
        <dbReference type="RuleBase" id="RU004057"/>
    </source>
</evidence>
<dbReference type="Pfam" id="PF01618">
    <property type="entry name" value="MotA_ExbB"/>
    <property type="match status" value="1"/>
</dbReference>
<dbReference type="GO" id="GO:0005886">
    <property type="term" value="C:plasma membrane"/>
    <property type="evidence" value="ECO:0007669"/>
    <property type="project" value="UniProtKB-SubCell"/>
</dbReference>
<gene>
    <name evidence="15" type="ORF">H8K32_04950</name>
</gene>
<keyword evidence="6" id="KW-0997">Cell inner membrane</keyword>
<evidence type="ECO:0000256" key="3">
    <source>
        <dbReference type="ARBA" id="ARBA00022093"/>
    </source>
</evidence>
<evidence type="ECO:0000313" key="15">
    <source>
        <dbReference type="EMBL" id="MBC3861440.1"/>
    </source>
</evidence>
<evidence type="ECO:0000256" key="8">
    <source>
        <dbReference type="ARBA" id="ARBA00022927"/>
    </source>
</evidence>
<evidence type="ECO:0000256" key="5">
    <source>
        <dbReference type="ARBA" id="ARBA00022475"/>
    </source>
</evidence>
<evidence type="ECO:0000256" key="9">
    <source>
        <dbReference type="ARBA" id="ARBA00022989"/>
    </source>
</evidence>
<evidence type="ECO:0000313" key="16">
    <source>
        <dbReference type="Proteomes" id="UP000634011"/>
    </source>
</evidence>
<evidence type="ECO:0000256" key="10">
    <source>
        <dbReference type="ARBA" id="ARBA00023136"/>
    </source>
</evidence>
<evidence type="ECO:0000256" key="1">
    <source>
        <dbReference type="ARBA" id="ARBA00004429"/>
    </source>
</evidence>
<keyword evidence="7 13" id="KW-0812">Transmembrane</keyword>
<comment type="caution">
    <text evidence="15">The sequence shown here is derived from an EMBL/GenBank/DDBJ whole genome shotgun (WGS) entry which is preliminary data.</text>
</comment>
<evidence type="ECO:0000256" key="11">
    <source>
        <dbReference type="ARBA" id="ARBA00024816"/>
    </source>
</evidence>
<keyword evidence="4 12" id="KW-0813">Transport</keyword>
<name>A0A923HG55_9BURK</name>
<dbReference type="GO" id="GO:0017038">
    <property type="term" value="P:protein import"/>
    <property type="evidence" value="ECO:0007669"/>
    <property type="project" value="TreeGrafter"/>
</dbReference>
<comment type="function">
    <text evidence="11">Involved in the TonB-dependent energy-dependent transport of various receptor-bound substrates. Protects ExbD from proteolytic degradation and functionally stabilizes TonB.</text>
</comment>
<protein>
    <recommendedName>
        <fullName evidence="3">Biopolymer transport protein ExbB</fullName>
    </recommendedName>
</protein>
<sequence length="224" mass="24543">MDAAISHYWEQSDQFGHAIAYLLLLMSLLSWTLMLSKAWSFWWVRKAAPSIKSFWLAPTMTDALTLLRLRDKEKIFLTLAETAVSAADRQQLASTLSVDSGISEVLMRALRQELQSATTRLENGLTILASIGATAPFVGLLGTVWGIYHALTSISMAGMVQIDQLAGPVGEALIMTAFGLIVAIPAVLAFNAFNRINRITLAELDGFAHDLHAHLSRQQENNAC</sequence>
<dbReference type="RefSeq" id="WP_186911369.1">
    <property type="nucleotide sequence ID" value="NZ_JACOFV010000003.1"/>
</dbReference>
<dbReference type="PANTHER" id="PTHR30625:SF14">
    <property type="entry name" value="BIOPOLYMER TRANSPORT PROTEIN EXBB"/>
    <property type="match status" value="1"/>
</dbReference>
<comment type="subcellular location">
    <subcellularLocation>
        <location evidence="1">Cell inner membrane</location>
        <topology evidence="1">Multi-pass membrane protein</topology>
    </subcellularLocation>
    <subcellularLocation>
        <location evidence="12">Membrane</location>
        <topology evidence="12">Multi-pass membrane protein</topology>
    </subcellularLocation>
</comment>
<keyword evidence="10 13" id="KW-0472">Membrane</keyword>
<organism evidence="15 16">
    <name type="scientific">Undibacterium jejuense</name>
    <dbReference type="NCBI Taxonomy" id="1344949"/>
    <lineage>
        <taxon>Bacteria</taxon>
        <taxon>Pseudomonadati</taxon>
        <taxon>Pseudomonadota</taxon>
        <taxon>Betaproteobacteria</taxon>
        <taxon>Burkholderiales</taxon>
        <taxon>Oxalobacteraceae</taxon>
        <taxon>Undibacterium</taxon>
    </lineage>
</organism>
<evidence type="ECO:0000259" key="14">
    <source>
        <dbReference type="Pfam" id="PF01618"/>
    </source>
</evidence>
<evidence type="ECO:0000256" key="4">
    <source>
        <dbReference type="ARBA" id="ARBA00022448"/>
    </source>
</evidence>
<evidence type="ECO:0000256" key="13">
    <source>
        <dbReference type="SAM" id="Phobius"/>
    </source>
</evidence>
<keyword evidence="5" id="KW-1003">Cell membrane</keyword>
<comment type="subunit">
    <text evidence="2">The accessory proteins ExbB and ExbD seem to form a complex with TonB.</text>
</comment>
<evidence type="ECO:0000256" key="6">
    <source>
        <dbReference type="ARBA" id="ARBA00022519"/>
    </source>
</evidence>
<keyword evidence="9 13" id="KW-1133">Transmembrane helix</keyword>
<evidence type="ECO:0000256" key="7">
    <source>
        <dbReference type="ARBA" id="ARBA00022692"/>
    </source>
</evidence>
<proteinExistence type="inferred from homology"/>
<dbReference type="AlphaFoldDB" id="A0A923HG55"/>
<feature type="domain" description="MotA/TolQ/ExbB proton channel" evidence="14">
    <location>
        <begin position="93"/>
        <end position="201"/>
    </location>
</feature>
<reference evidence="15" key="1">
    <citation type="submission" date="2020-08" db="EMBL/GenBank/DDBJ databases">
        <title>Novel species isolated from subtropical streams in China.</title>
        <authorList>
            <person name="Lu H."/>
        </authorList>
    </citation>
    <scope>NUCLEOTIDE SEQUENCE</scope>
    <source>
        <strain evidence="15">KACC 12607</strain>
    </source>
</reference>
<dbReference type="PANTHER" id="PTHR30625">
    <property type="entry name" value="PROTEIN TOLQ"/>
    <property type="match status" value="1"/>
</dbReference>
<evidence type="ECO:0000256" key="2">
    <source>
        <dbReference type="ARBA" id="ARBA00011471"/>
    </source>
</evidence>
<dbReference type="InterPro" id="IPR002898">
    <property type="entry name" value="MotA_ExbB_proton_chnl"/>
</dbReference>
<dbReference type="EMBL" id="JACOFV010000003">
    <property type="protein sequence ID" value="MBC3861440.1"/>
    <property type="molecule type" value="Genomic_DNA"/>
</dbReference>
<feature type="transmembrane region" description="Helical" evidence="13">
    <location>
        <begin position="125"/>
        <end position="148"/>
    </location>
</feature>
<dbReference type="InterPro" id="IPR050790">
    <property type="entry name" value="ExbB/TolQ_transport"/>
</dbReference>
<feature type="transmembrane region" description="Helical" evidence="13">
    <location>
        <begin position="18"/>
        <end position="36"/>
    </location>
</feature>
<feature type="transmembrane region" description="Helical" evidence="13">
    <location>
        <begin position="168"/>
        <end position="190"/>
    </location>
</feature>
<dbReference type="Proteomes" id="UP000634011">
    <property type="component" value="Unassembled WGS sequence"/>
</dbReference>
<comment type="similarity">
    <text evidence="12">Belongs to the exbB/tolQ family.</text>
</comment>
<keyword evidence="16" id="KW-1185">Reference proteome</keyword>